<dbReference type="PANTHER" id="PTHR23318">
    <property type="entry name" value="ATP SYNTHASE GAMMA-RELATED"/>
    <property type="match status" value="1"/>
</dbReference>
<feature type="compositionally biased region" description="Polar residues" evidence="3">
    <location>
        <begin position="942"/>
        <end position="973"/>
    </location>
</feature>
<evidence type="ECO:0000256" key="3">
    <source>
        <dbReference type="SAM" id="MobiDB-lite"/>
    </source>
</evidence>
<dbReference type="GO" id="GO:0005654">
    <property type="term" value="C:nucleoplasm"/>
    <property type="evidence" value="ECO:0007669"/>
    <property type="project" value="TreeGrafter"/>
</dbReference>
<feature type="compositionally biased region" description="Polar residues" evidence="3">
    <location>
        <begin position="453"/>
        <end position="467"/>
    </location>
</feature>
<comment type="caution">
    <text evidence="6">The sequence shown here is derived from an EMBL/GenBank/DDBJ whole genome shotgun (WGS) entry which is preliminary data.</text>
</comment>
<feature type="domain" description="Serine/threonine-protein phosphatase 4 regulatory subunit 3-like central" evidence="4">
    <location>
        <begin position="256"/>
        <end position="823"/>
    </location>
</feature>
<accession>A0AAW0H0G5</accession>
<feature type="compositionally biased region" description="Polar residues" evidence="3">
    <location>
        <begin position="1"/>
        <end position="12"/>
    </location>
</feature>
<dbReference type="GO" id="GO:0072542">
    <property type="term" value="F:protein phosphatase activator activity"/>
    <property type="evidence" value="ECO:0007669"/>
    <property type="project" value="TreeGrafter"/>
</dbReference>
<name>A0AAW0H0G5_9APHY</name>
<feature type="region of interest" description="Disordered" evidence="3">
    <location>
        <begin position="884"/>
        <end position="1086"/>
    </location>
</feature>
<dbReference type="PANTHER" id="PTHR23318:SF0">
    <property type="entry name" value="SERINE_THREONINE-PROTEIN PHOSPHATASE 4 REGULATORY SUBUNIT 3"/>
    <property type="match status" value="1"/>
</dbReference>
<gene>
    <name evidence="6" type="ORF">QCA50_000795</name>
</gene>
<protein>
    <recommendedName>
        <fullName evidence="8">Serine/threonine-protein phosphatase 4 regulatory subunit 3-like central domain-containing protein</fullName>
    </recommendedName>
</protein>
<evidence type="ECO:0000259" key="4">
    <source>
        <dbReference type="Pfam" id="PF04802"/>
    </source>
</evidence>
<feature type="region of interest" description="Disordered" evidence="3">
    <location>
        <begin position="1"/>
        <end position="70"/>
    </location>
</feature>
<dbReference type="Pfam" id="PF04802">
    <property type="entry name" value="PP4R3"/>
    <property type="match status" value="1"/>
</dbReference>
<dbReference type="InterPro" id="IPR006887">
    <property type="entry name" value="P4R3-like_central_dom"/>
</dbReference>
<dbReference type="Gene3D" id="2.30.29.30">
    <property type="entry name" value="Pleckstrin-homology domain (PH domain)/Phosphotyrosine-binding domain (PTB)"/>
    <property type="match status" value="1"/>
</dbReference>
<dbReference type="InterPro" id="IPR016024">
    <property type="entry name" value="ARM-type_fold"/>
</dbReference>
<keyword evidence="7" id="KW-1185">Reference proteome</keyword>
<dbReference type="InterPro" id="IPR055236">
    <property type="entry name" value="EVH1_PP4R3"/>
</dbReference>
<evidence type="ECO:0000256" key="2">
    <source>
        <dbReference type="ARBA" id="ARBA00023242"/>
    </source>
</evidence>
<dbReference type="AlphaFoldDB" id="A0AAW0H0G5"/>
<reference evidence="6 7" key="1">
    <citation type="submission" date="2022-09" db="EMBL/GenBank/DDBJ databases">
        <authorList>
            <person name="Palmer J.M."/>
        </authorList>
    </citation>
    <scope>NUCLEOTIDE SEQUENCE [LARGE SCALE GENOMIC DNA]</scope>
    <source>
        <strain evidence="6 7">DSM 7382</strain>
    </source>
</reference>
<dbReference type="SUPFAM" id="SSF50729">
    <property type="entry name" value="PH domain-like"/>
    <property type="match status" value="1"/>
</dbReference>
<feature type="compositionally biased region" description="Basic and acidic residues" evidence="3">
    <location>
        <begin position="470"/>
        <end position="479"/>
    </location>
</feature>
<dbReference type="SUPFAM" id="SSF48371">
    <property type="entry name" value="ARM repeat"/>
    <property type="match status" value="1"/>
</dbReference>
<organism evidence="6 7">
    <name type="scientific">Cerrena zonata</name>
    <dbReference type="NCBI Taxonomy" id="2478898"/>
    <lineage>
        <taxon>Eukaryota</taxon>
        <taxon>Fungi</taxon>
        <taxon>Dikarya</taxon>
        <taxon>Basidiomycota</taxon>
        <taxon>Agaricomycotina</taxon>
        <taxon>Agaricomycetes</taxon>
        <taxon>Polyporales</taxon>
        <taxon>Cerrenaceae</taxon>
        <taxon>Cerrena</taxon>
    </lineage>
</organism>
<feature type="domain" description="PP4R3 EVH1-like" evidence="5">
    <location>
        <begin position="121"/>
        <end position="218"/>
    </location>
</feature>
<dbReference type="GO" id="GO:0006974">
    <property type="term" value="P:DNA damage response"/>
    <property type="evidence" value="ECO:0007669"/>
    <property type="project" value="TreeGrafter"/>
</dbReference>
<dbReference type="InterPro" id="IPR011993">
    <property type="entry name" value="PH-like_dom_sf"/>
</dbReference>
<keyword evidence="2" id="KW-0539">Nucleus</keyword>
<dbReference type="InterPro" id="IPR051137">
    <property type="entry name" value="PP4R3-like"/>
</dbReference>
<sequence>MSSVNAATTETVTLAGESTLPRQQTVSPTGSPTTTASEPPASPEQLDDIRPDELIITTEPSTDGRSSDAEKMLDSAMEGALGPDTDPGNEPLILMNAADGTEHMATDDGQPWSEEESHELKRVKVYELEGARWADRGTAFCFGDFQDNEALLIARSEAEYHHIILRTTIRAHDVYQRQQDTLIVWTEPDGIDYALSFQDPEGCAEVWNFIQEVQRHMNSAETGLSSSPVLGEHTSTTASIIRTGHLPRPTLGIIGEIERAIRALARTPTLKERVCEYIQTEEYIKSLVEVLKVAEDLESIDNLHALCACMQTILTLNDHSMYEHILEDDLFFGVVGMLEYDPEFPTHKANYREFLRTTAQYHQPIPIRDESIQKKIHHTYRLQFLKDVVLARSIDDSAFNVLNSCIIFNQIDIITHVQTDPAFLREVAGMFMDEDVIASLGLNAAGKDKEKTTSVNAGTGEASQSNGAHPESEGKEEDVQRKREIVYLVQQLCSMAKNVQVGAKTTLLRTLVDRGILFLVQWAFGQPESDPEGKGMIAAAGDILTPLLEFDLIGVRGHVVKQLALIERDKEGGKKVEKGKERETILLLLCKVLVRSKDLAIQTQLGEHVKMLLEVPLSDTEPHPMMGAKMYQRAKDDPAMEKFLDYFYKQCAEVLFKPFFDLPEFKTMTESSLTLSRERTNVLLHLCELLSCFAMQHSFRSHFYMLSSNVAVRIASLLRAKDKHVRLAAFRFFRVLLKLGNRNLFNHLVKHDIFKPLLELTLQESRRDNLLSSSCQEFFEHMRRENIKDLINHCMTKHEDIVKSLADSQLGGPRFKAFVRRWEINIEPPPKEEEKVEQVRANGIGIRKWGQGRLMEAEEEDYFNTDDDDDEILPVLSASVFQKAAPNSLKRKRPRGSSLPIRQLRSPFAAPPRGPPLGVLVDYEDGDDPAEKNVTIGPHPDTASTSALGPAPSQASANKPAQQSPRASKQISITLTPHEEEDEEDTLLETLVTSGAIKPPEINISSKRQRDDDDDEMLERLAKVKRPSIGPGPAKDKAEVGGKTTTPGKPAEESGPKKIKLKLASPVKTTTMTSPSSPGAKDGDTG</sequence>
<feature type="region of interest" description="Disordered" evidence="3">
    <location>
        <begin position="448"/>
        <end position="479"/>
    </location>
</feature>
<feature type="compositionally biased region" description="Polar residues" evidence="3">
    <location>
        <begin position="1067"/>
        <end position="1077"/>
    </location>
</feature>
<evidence type="ECO:0000313" key="6">
    <source>
        <dbReference type="EMBL" id="KAK7696144.1"/>
    </source>
</evidence>
<proteinExistence type="predicted"/>
<evidence type="ECO:0000259" key="5">
    <source>
        <dbReference type="Pfam" id="PF22972"/>
    </source>
</evidence>
<evidence type="ECO:0000256" key="1">
    <source>
        <dbReference type="ARBA" id="ARBA00004123"/>
    </source>
</evidence>
<feature type="compositionally biased region" description="Low complexity" evidence="3">
    <location>
        <begin position="27"/>
        <end position="39"/>
    </location>
</feature>
<evidence type="ECO:0000313" key="7">
    <source>
        <dbReference type="Proteomes" id="UP001385951"/>
    </source>
</evidence>
<comment type="subcellular location">
    <subcellularLocation>
        <location evidence="1">Nucleus</location>
    </subcellularLocation>
</comment>
<evidence type="ECO:0008006" key="8">
    <source>
        <dbReference type="Google" id="ProtNLM"/>
    </source>
</evidence>
<dbReference type="Pfam" id="PF22972">
    <property type="entry name" value="EVH1_PP4R3"/>
    <property type="match status" value="1"/>
</dbReference>
<dbReference type="GO" id="GO:0030289">
    <property type="term" value="C:protein phosphatase 4 complex"/>
    <property type="evidence" value="ECO:0007669"/>
    <property type="project" value="TreeGrafter"/>
</dbReference>
<dbReference type="Proteomes" id="UP001385951">
    <property type="component" value="Unassembled WGS sequence"/>
</dbReference>
<dbReference type="EMBL" id="JASBNA010000001">
    <property type="protein sequence ID" value="KAK7696144.1"/>
    <property type="molecule type" value="Genomic_DNA"/>
</dbReference>